<keyword evidence="2" id="KW-0732">Signal</keyword>
<keyword evidence="4" id="KW-1185">Reference proteome</keyword>
<accession>A0ABD6EE47</accession>
<evidence type="ECO:0000313" key="3">
    <source>
        <dbReference type="EMBL" id="MFH4975118.1"/>
    </source>
</evidence>
<comment type="caution">
    <text evidence="3">The sequence shown here is derived from an EMBL/GenBank/DDBJ whole genome shotgun (WGS) entry which is preliminary data.</text>
</comment>
<dbReference type="Proteomes" id="UP001608902">
    <property type="component" value="Unassembled WGS sequence"/>
</dbReference>
<proteinExistence type="predicted"/>
<keyword evidence="1" id="KW-0472">Membrane</keyword>
<dbReference type="AlphaFoldDB" id="A0ABD6EE47"/>
<dbReference type="EMBL" id="JBGFUD010000725">
    <property type="protein sequence ID" value="MFH4975118.1"/>
    <property type="molecule type" value="Genomic_DNA"/>
</dbReference>
<evidence type="ECO:0000256" key="2">
    <source>
        <dbReference type="SAM" id="SignalP"/>
    </source>
</evidence>
<keyword evidence="1" id="KW-1133">Transmembrane helix</keyword>
<sequence>MLRASILLTIVAFGYANVLDDVQKMGNMFEKFNDIKSLFATNEKDLKKNVDGVSGLLATLTQKAPLLRPIANEVQKKALDQLGSMSKDVKLFEKKMDDTTESFANKQSTWEKLVTKLFKTENLMSLVSLLNKFNTSNGASVVFSSVVCFVVPSFVLLRQ</sequence>
<feature type="transmembrane region" description="Helical" evidence="1">
    <location>
        <begin position="138"/>
        <end position="157"/>
    </location>
</feature>
<feature type="chain" id="PRO_5044854014" evidence="2">
    <location>
        <begin position="17"/>
        <end position="159"/>
    </location>
</feature>
<evidence type="ECO:0000313" key="4">
    <source>
        <dbReference type="Proteomes" id="UP001608902"/>
    </source>
</evidence>
<feature type="signal peptide" evidence="2">
    <location>
        <begin position="1"/>
        <end position="16"/>
    </location>
</feature>
<name>A0ABD6EE47_9BILA</name>
<evidence type="ECO:0000256" key="1">
    <source>
        <dbReference type="SAM" id="Phobius"/>
    </source>
</evidence>
<keyword evidence="1" id="KW-0812">Transmembrane</keyword>
<gene>
    <name evidence="3" type="ORF">AB6A40_001827</name>
</gene>
<organism evidence="3 4">
    <name type="scientific">Gnathostoma spinigerum</name>
    <dbReference type="NCBI Taxonomy" id="75299"/>
    <lineage>
        <taxon>Eukaryota</taxon>
        <taxon>Metazoa</taxon>
        <taxon>Ecdysozoa</taxon>
        <taxon>Nematoda</taxon>
        <taxon>Chromadorea</taxon>
        <taxon>Rhabditida</taxon>
        <taxon>Spirurina</taxon>
        <taxon>Gnathostomatomorpha</taxon>
        <taxon>Gnathostomatoidea</taxon>
        <taxon>Gnathostomatidae</taxon>
        <taxon>Gnathostoma</taxon>
    </lineage>
</organism>
<reference evidence="3 4" key="1">
    <citation type="submission" date="2024-08" db="EMBL/GenBank/DDBJ databases">
        <title>Gnathostoma spinigerum genome.</title>
        <authorList>
            <person name="Gonzalez-Bertolin B."/>
            <person name="Monzon S."/>
            <person name="Zaballos A."/>
            <person name="Jimenez P."/>
            <person name="Dekumyoy P."/>
            <person name="Varona S."/>
            <person name="Cuesta I."/>
            <person name="Sumanam S."/>
            <person name="Adisakwattana P."/>
            <person name="Gasser R.B."/>
            <person name="Hernandez-Gonzalez A."/>
            <person name="Young N.D."/>
            <person name="Perteguer M.J."/>
        </authorList>
    </citation>
    <scope>NUCLEOTIDE SEQUENCE [LARGE SCALE GENOMIC DNA]</scope>
    <source>
        <strain evidence="3">AL3</strain>
        <tissue evidence="3">Liver</tissue>
    </source>
</reference>
<protein>
    <submittedName>
        <fullName evidence="3">Uncharacterized protein</fullName>
    </submittedName>
</protein>